<evidence type="ECO:0000313" key="2">
    <source>
        <dbReference type="Proteomes" id="UP000316388"/>
    </source>
</evidence>
<protein>
    <submittedName>
        <fullName evidence="1">Primosomal replication protein N</fullName>
    </submittedName>
</protein>
<dbReference type="AlphaFoldDB" id="A0A554XP00"/>
<dbReference type="NCBIfam" id="TIGR04418">
    <property type="entry name" value="PriB_gamma"/>
    <property type="match status" value="1"/>
</dbReference>
<name>A0A554XP00_9BURK</name>
<dbReference type="InterPro" id="IPR023646">
    <property type="entry name" value="Prisomal_replication_PriB"/>
</dbReference>
<dbReference type="GO" id="GO:0003697">
    <property type="term" value="F:single-stranded DNA binding"/>
    <property type="evidence" value="ECO:0007669"/>
    <property type="project" value="InterPro"/>
</dbReference>
<dbReference type="Proteomes" id="UP000316388">
    <property type="component" value="Unassembled WGS sequence"/>
</dbReference>
<evidence type="ECO:0000313" key="1">
    <source>
        <dbReference type="EMBL" id="TSE37553.1"/>
    </source>
</evidence>
<dbReference type="Gene3D" id="2.40.50.140">
    <property type="entry name" value="Nucleic acid-binding proteins"/>
    <property type="match status" value="1"/>
</dbReference>
<dbReference type="GO" id="GO:0030894">
    <property type="term" value="C:replisome"/>
    <property type="evidence" value="ECO:0007669"/>
    <property type="project" value="InterPro"/>
</dbReference>
<dbReference type="Pfam" id="PF22657">
    <property type="entry name" value="SSB_1"/>
    <property type="match status" value="1"/>
</dbReference>
<organism evidence="1 2">
    <name type="scientific">Tepidimonas fonticaldi</name>
    <dbReference type="NCBI Taxonomy" id="1101373"/>
    <lineage>
        <taxon>Bacteria</taxon>
        <taxon>Pseudomonadati</taxon>
        <taxon>Pseudomonadota</taxon>
        <taxon>Betaproteobacteria</taxon>
        <taxon>Burkholderiales</taxon>
        <taxon>Tepidimonas</taxon>
    </lineage>
</organism>
<dbReference type="GO" id="GO:0006260">
    <property type="term" value="P:DNA replication"/>
    <property type="evidence" value="ECO:0007669"/>
    <property type="project" value="InterPro"/>
</dbReference>
<reference evidence="1 2" key="1">
    <citation type="submission" date="2019-07" db="EMBL/GenBank/DDBJ databases">
        <title>Tepidimonas fonticaldi AT-A2 draft genome.</title>
        <authorList>
            <person name="Da Costa M.S."/>
            <person name="Froufe H.J.C."/>
            <person name="Egas C."/>
            <person name="Albuquerque L."/>
        </authorList>
    </citation>
    <scope>NUCLEOTIDE SEQUENCE [LARGE SCALE GENOMIC DNA]</scope>
    <source>
        <strain evidence="1 2">AT-A2</strain>
    </source>
</reference>
<dbReference type="EMBL" id="VJOO01000005">
    <property type="protein sequence ID" value="TSE37553.1"/>
    <property type="molecule type" value="Genomic_DNA"/>
</dbReference>
<dbReference type="PIRSF" id="PIRSF003135">
    <property type="entry name" value="Primosomal_n"/>
    <property type="match status" value="1"/>
</dbReference>
<proteinExistence type="predicted"/>
<comment type="caution">
    <text evidence="1">The sequence shown here is derived from an EMBL/GenBank/DDBJ whole genome shotgun (WGS) entry which is preliminary data.</text>
</comment>
<dbReference type="InterPro" id="IPR012340">
    <property type="entry name" value="NA-bd_OB-fold"/>
</dbReference>
<accession>A0A554XP00</accession>
<gene>
    <name evidence="1" type="primary">priB</name>
    <name evidence="1" type="ORF">Tfont_00840</name>
</gene>
<sequence>MATLAQCAAMRYTPAGIPALDVLLEHASEQVEAGQPRRVALRLKAVAFGADAERLATQPLGATLWCAGFLTSARRGHGIVFHIQDFKPI</sequence>
<dbReference type="SUPFAM" id="SSF50249">
    <property type="entry name" value="Nucleic acid-binding proteins"/>
    <property type="match status" value="1"/>
</dbReference>